<dbReference type="InterPro" id="IPR001507">
    <property type="entry name" value="ZP_dom"/>
</dbReference>
<gene>
    <name evidence="2" type="ORF">NQ315_009450</name>
</gene>
<dbReference type="PANTHER" id="PTHR46560:SF5">
    <property type="entry name" value="CYPHER, ISOFORM B"/>
    <property type="match status" value="1"/>
</dbReference>
<keyword evidence="3" id="KW-1185">Reference proteome</keyword>
<evidence type="ECO:0000313" key="3">
    <source>
        <dbReference type="Proteomes" id="UP001159042"/>
    </source>
</evidence>
<comment type="caution">
    <text evidence="2">The sequence shown here is derived from an EMBL/GenBank/DDBJ whole genome shotgun (WGS) entry which is preliminary data.</text>
</comment>
<proteinExistence type="predicted"/>
<dbReference type="Proteomes" id="UP001159042">
    <property type="component" value="Unassembled WGS sequence"/>
</dbReference>
<protein>
    <recommendedName>
        <fullName evidence="1">ZP domain-containing protein</fullName>
    </recommendedName>
</protein>
<feature type="domain" description="ZP" evidence="1">
    <location>
        <begin position="61"/>
        <end position="265"/>
    </location>
</feature>
<dbReference type="EMBL" id="JANEYG010000001">
    <property type="protein sequence ID" value="KAJ8925610.1"/>
    <property type="molecule type" value="Genomic_DNA"/>
</dbReference>
<dbReference type="AlphaFoldDB" id="A0AAV8WHK9"/>
<evidence type="ECO:0000313" key="2">
    <source>
        <dbReference type="EMBL" id="KAJ8925610.1"/>
    </source>
</evidence>
<accession>A0AAV8WHK9</accession>
<organism evidence="2 3">
    <name type="scientific">Exocentrus adspersus</name>
    <dbReference type="NCBI Taxonomy" id="1586481"/>
    <lineage>
        <taxon>Eukaryota</taxon>
        <taxon>Metazoa</taxon>
        <taxon>Ecdysozoa</taxon>
        <taxon>Arthropoda</taxon>
        <taxon>Hexapoda</taxon>
        <taxon>Insecta</taxon>
        <taxon>Pterygota</taxon>
        <taxon>Neoptera</taxon>
        <taxon>Endopterygota</taxon>
        <taxon>Coleoptera</taxon>
        <taxon>Polyphaga</taxon>
        <taxon>Cucujiformia</taxon>
        <taxon>Chrysomeloidea</taxon>
        <taxon>Cerambycidae</taxon>
        <taxon>Lamiinae</taxon>
        <taxon>Acanthocinini</taxon>
        <taxon>Exocentrus</taxon>
    </lineage>
</organism>
<reference evidence="2 3" key="1">
    <citation type="journal article" date="2023" name="Insect Mol. Biol.">
        <title>Genome sequencing provides insights into the evolution of gene families encoding plant cell wall-degrading enzymes in longhorned beetles.</title>
        <authorList>
            <person name="Shin N.R."/>
            <person name="Okamura Y."/>
            <person name="Kirsch R."/>
            <person name="Pauchet Y."/>
        </authorList>
    </citation>
    <scope>NUCLEOTIDE SEQUENCE [LARGE SCALE GENOMIC DNA]</scope>
    <source>
        <strain evidence="2">EAD_L_NR</strain>
    </source>
</reference>
<sequence length="265" mass="29610">MRKNVCPCQVSGPDEIMVTFRPICLLYILSDVVLPLWSAFPPNTRYPLPVAINKITDMKLSCDSEDLNVTLTMRTPFKGLLFAKDFFTGMQSSCLVSLYTSFISGTFTNTATISLPTSGCGVRLSTFEDEQGSIQMFYFVNLVIQQDRYLRQISDQERVVRCIVKDDAFLVKSDGLTKAVTNDLKAGQISHRIGRMRDAGWSKELEGKQLQEELNDALSAARAWMEIAPERTEEPPIDSLQVGETAILTVKSTLPGDYMISQVKV</sequence>
<dbReference type="PANTHER" id="PTHR46560">
    <property type="entry name" value="CYPHER, ISOFORM B"/>
    <property type="match status" value="1"/>
</dbReference>
<name>A0AAV8WHK9_9CUCU</name>
<evidence type="ECO:0000259" key="1">
    <source>
        <dbReference type="PROSITE" id="PS51034"/>
    </source>
</evidence>
<dbReference type="PROSITE" id="PS51034">
    <property type="entry name" value="ZP_2"/>
    <property type="match status" value="1"/>
</dbReference>